<protein>
    <submittedName>
        <fullName evidence="2">Uncharacterized protein</fullName>
    </submittedName>
</protein>
<dbReference type="AlphaFoldDB" id="A0A6G1K640"/>
<evidence type="ECO:0000256" key="1">
    <source>
        <dbReference type="SAM" id="MobiDB-lite"/>
    </source>
</evidence>
<organism evidence="2 3">
    <name type="scientific">Pleomassaria siparia CBS 279.74</name>
    <dbReference type="NCBI Taxonomy" id="1314801"/>
    <lineage>
        <taxon>Eukaryota</taxon>
        <taxon>Fungi</taxon>
        <taxon>Dikarya</taxon>
        <taxon>Ascomycota</taxon>
        <taxon>Pezizomycotina</taxon>
        <taxon>Dothideomycetes</taxon>
        <taxon>Pleosporomycetidae</taxon>
        <taxon>Pleosporales</taxon>
        <taxon>Pleomassariaceae</taxon>
        <taxon>Pleomassaria</taxon>
    </lineage>
</organism>
<evidence type="ECO:0000313" key="3">
    <source>
        <dbReference type="Proteomes" id="UP000799428"/>
    </source>
</evidence>
<reference evidence="2" key="1">
    <citation type="journal article" date="2020" name="Stud. Mycol.">
        <title>101 Dothideomycetes genomes: a test case for predicting lifestyles and emergence of pathogens.</title>
        <authorList>
            <person name="Haridas S."/>
            <person name="Albert R."/>
            <person name="Binder M."/>
            <person name="Bloem J."/>
            <person name="Labutti K."/>
            <person name="Salamov A."/>
            <person name="Andreopoulos B."/>
            <person name="Baker S."/>
            <person name="Barry K."/>
            <person name="Bills G."/>
            <person name="Bluhm B."/>
            <person name="Cannon C."/>
            <person name="Castanera R."/>
            <person name="Culley D."/>
            <person name="Daum C."/>
            <person name="Ezra D."/>
            <person name="Gonzalez J."/>
            <person name="Henrissat B."/>
            <person name="Kuo A."/>
            <person name="Liang C."/>
            <person name="Lipzen A."/>
            <person name="Lutzoni F."/>
            <person name="Magnuson J."/>
            <person name="Mondo S."/>
            <person name="Nolan M."/>
            <person name="Ohm R."/>
            <person name="Pangilinan J."/>
            <person name="Park H.-J."/>
            <person name="Ramirez L."/>
            <person name="Alfaro M."/>
            <person name="Sun H."/>
            <person name="Tritt A."/>
            <person name="Yoshinaga Y."/>
            <person name="Zwiers L.-H."/>
            <person name="Turgeon B."/>
            <person name="Goodwin S."/>
            <person name="Spatafora J."/>
            <person name="Crous P."/>
            <person name="Grigoriev I."/>
        </authorList>
    </citation>
    <scope>NUCLEOTIDE SEQUENCE</scope>
    <source>
        <strain evidence="2">CBS 279.74</strain>
    </source>
</reference>
<accession>A0A6G1K640</accession>
<dbReference type="Proteomes" id="UP000799428">
    <property type="component" value="Unassembled WGS sequence"/>
</dbReference>
<evidence type="ECO:0000313" key="2">
    <source>
        <dbReference type="EMBL" id="KAF2708284.1"/>
    </source>
</evidence>
<keyword evidence="3" id="KW-1185">Reference proteome</keyword>
<gene>
    <name evidence="2" type="ORF">K504DRAFT_302972</name>
</gene>
<proteinExistence type="predicted"/>
<feature type="compositionally biased region" description="Pro residues" evidence="1">
    <location>
        <begin position="12"/>
        <end position="23"/>
    </location>
</feature>
<name>A0A6G1K640_9PLEO</name>
<sequence>MNSGVYSGFFQPPFPPPPPPPPGHLTSSVSVSVWRRQRQQQQQQQQQPPIPIPASDGNSAHRFPISFPRHDSCVGGHLPHIYFFCLQKKTPLPSKPTHT</sequence>
<feature type="region of interest" description="Disordered" evidence="1">
    <location>
        <begin position="1"/>
        <end position="69"/>
    </location>
</feature>
<dbReference type="EMBL" id="MU005772">
    <property type="protein sequence ID" value="KAF2708284.1"/>
    <property type="molecule type" value="Genomic_DNA"/>
</dbReference>